<keyword evidence="3" id="KW-1185">Reference proteome</keyword>
<dbReference type="RefSeq" id="WP_053996896.1">
    <property type="nucleotide sequence ID" value="NZ_CP065643.1"/>
</dbReference>
<name>A0A0N0CUL9_9BACI</name>
<keyword evidence="1" id="KW-0472">Membrane</keyword>
<keyword evidence="1" id="KW-0812">Transmembrane</keyword>
<proteinExistence type="predicted"/>
<protein>
    <recommendedName>
        <fullName evidence="4">Lipoprotein</fullName>
    </recommendedName>
</protein>
<comment type="caution">
    <text evidence="2">The sequence shown here is derived from an EMBL/GenBank/DDBJ whole genome shotgun (WGS) entry which is preliminary data.</text>
</comment>
<dbReference type="OrthoDB" id="2738455at2"/>
<reference evidence="2 3" key="1">
    <citation type="submission" date="2015-07" db="EMBL/GenBank/DDBJ databases">
        <title>Genome sequencing project for genomic taxonomy and phylogenomics of Bacillus-like bacteria.</title>
        <authorList>
            <person name="Liu B."/>
            <person name="Wang J."/>
            <person name="Zhu Y."/>
            <person name="Liu G."/>
            <person name="Chen Q."/>
            <person name="Chen Z."/>
            <person name="Che J."/>
            <person name="Ge C."/>
            <person name="Shi H."/>
            <person name="Pan Z."/>
            <person name="Liu X."/>
        </authorList>
    </citation>
    <scope>NUCLEOTIDE SEQUENCE [LARGE SCALE GENOMIC DNA]</scope>
    <source>
        <strain evidence="2 3">DSM 54</strain>
    </source>
</reference>
<gene>
    <name evidence="2" type="ORF">ADM90_21415</name>
</gene>
<feature type="transmembrane region" description="Helical" evidence="1">
    <location>
        <begin position="6"/>
        <end position="25"/>
    </location>
</feature>
<dbReference type="AlphaFoldDB" id="A0A0N0CUL9"/>
<organism evidence="2 3">
    <name type="scientific">Lysinibacillus macroides</name>
    <dbReference type="NCBI Taxonomy" id="33935"/>
    <lineage>
        <taxon>Bacteria</taxon>
        <taxon>Bacillati</taxon>
        <taxon>Bacillota</taxon>
        <taxon>Bacilli</taxon>
        <taxon>Bacillales</taxon>
        <taxon>Bacillaceae</taxon>
        <taxon>Lysinibacillus</taxon>
    </lineage>
</organism>
<keyword evidence="1" id="KW-1133">Transmembrane helix</keyword>
<evidence type="ECO:0000313" key="3">
    <source>
        <dbReference type="Proteomes" id="UP000037977"/>
    </source>
</evidence>
<sequence length="63" mass="7115">MNGKKLVVIVIVVVIAACLFSVFTIKNFYDKHQEQPNSENREINKSKSLNLILPQATIISNSR</sequence>
<evidence type="ECO:0000256" key="1">
    <source>
        <dbReference type="SAM" id="Phobius"/>
    </source>
</evidence>
<accession>A0A0N0CUL9</accession>
<evidence type="ECO:0000313" key="2">
    <source>
        <dbReference type="EMBL" id="KOY80395.1"/>
    </source>
</evidence>
<dbReference type="PROSITE" id="PS51257">
    <property type="entry name" value="PROKAR_LIPOPROTEIN"/>
    <property type="match status" value="1"/>
</dbReference>
<dbReference type="STRING" id="33935.ADM90_21415"/>
<evidence type="ECO:0008006" key="4">
    <source>
        <dbReference type="Google" id="ProtNLM"/>
    </source>
</evidence>
<dbReference type="EMBL" id="LGCI01000011">
    <property type="protein sequence ID" value="KOY80395.1"/>
    <property type="molecule type" value="Genomic_DNA"/>
</dbReference>
<dbReference type="Proteomes" id="UP000037977">
    <property type="component" value="Unassembled WGS sequence"/>
</dbReference>
<dbReference type="PATRIC" id="fig|33935.3.peg.4528"/>